<comment type="caution">
    <text evidence="2">The sequence shown here is derived from an EMBL/GenBank/DDBJ whole genome shotgun (WGS) entry which is preliminary data.</text>
</comment>
<name>A0A8J4BL12_9CHLO</name>
<proteinExistence type="predicted"/>
<evidence type="ECO:0000313" key="3">
    <source>
        <dbReference type="Proteomes" id="UP000747399"/>
    </source>
</evidence>
<feature type="region of interest" description="Disordered" evidence="1">
    <location>
        <begin position="449"/>
        <end position="497"/>
    </location>
</feature>
<organism evidence="2 3">
    <name type="scientific">Volvox africanus</name>
    <dbReference type="NCBI Taxonomy" id="51714"/>
    <lineage>
        <taxon>Eukaryota</taxon>
        <taxon>Viridiplantae</taxon>
        <taxon>Chlorophyta</taxon>
        <taxon>core chlorophytes</taxon>
        <taxon>Chlorophyceae</taxon>
        <taxon>CS clade</taxon>
        <taxon>Chlamydomonadales</taxon>
        <taxon>Volvocaceae</taxon>
        <taxon>Volvox</taxon>
    </lineage>
</organism>
<feature type="compositionally biased region" description="Low complexity" evidence="1">
    <location>
        <begin position="449"/>
        <end position="462"/>
    </location>
</feature>
<evidence type="ECO:0000313" key="2">
    <source>
        <dbReference type="EMBL" id="GIL60801.1"/>
    </source>
</evidence>
<feature type="compositionally biased region" description="Basic and acidic residues" evidence="1">
    <location>
        <begin position="162"/>
        <end position="173"/>
    </location>
</feature>
<dbReference type="AlphaFoldDB" id="A0A8J4BL12"/>
<evidence type="ECO:0000256" key="1">
    <source>
        <dbReference type="SAM" id="MobiDB-lite"/>
    </source>
</evidence>
<accession>A0A8J4BL12</accession>
<protein>
    <submittedName>
        <fullName evidence="2">Uncharacterized protein</fullName>
    </submittedName>
</protein>
<reference evidence="2" key="1">
    <citation type="journal article" date="2021" name="Proc. Natl. Acad. Sci. U.S.A.">
        <title>Three genomes in the algal genus Volvox reveal the fate of a haploid sex-determining region after a transition to homothallism.</title>
        <authorList>
            <person name="Yamamoto K."/>
            <person name="Hamaji T."/>
            <person name="Kawai-Toyooka H."/>
            <person name="Matsuzaki R."/>
            <person name="Takahashi F."/>
            <person name="Nishimura Y."/>
            <person name="Kawachi M."/>
            <person name="Noguchi H."/>
            <person name="Minakuchi Y."/>
            <person name="Umen J.G."/>
            <person name="Toyoda A."/>
            <person name="Nozaki H."/>
        </authorList>
    </citation>
    <scope>NUCLEOTIDE SEQUENCE</scope>
    <source>
        <strain evidence="2">NIES-3780</strain>
    </source>
</reference>
<keyword evidence="3" id="KW-1185">Reference proteome</keyword>
<dbReference type="Proteomes" id="UP000747399">
    <property type="component" value="Unassembled WGS sequence"/>
</dbReference>
<gene>
    <name evidence="2" type="ORF">Vafri_15322</name>
</gene>
<feature type="region of interest" description="Disordered" evidence="1">
    <location>
        <begin position="162"/>
        <end position="211"/>
    </location>
</feature>
<sequence>MIKTETKLVSKAANASFRKHKLKNSSRPDIFARQHSVMGPRMLAAQPTVVTSPEMIEKSIHGLSTEPHNATQVVGDSEIFSTQALVADYQYALRYYRALKWQVGAWQSAFASAKGRHPTLEDAADHGGHQFALLYSSFLEVRTRLLVELPRLRERMLCDEDMDKDGQHAKPGWERGSVNANSSAPGLVGVPQSGGRDAPAPNSDGAKHPQIVDSVSTWLRADRYRRQRAVAATAVLDTSPGVASTQTPLDALPLHSAGLQENVAASRLQQHPAAAAANRSSSDGAPWVAYQPTIPLTPLSECLRAAAQQQVQGQIPDGISVPSLSVLPCGEEDVYGQPDSREGPSDPALVPQWPVISLAAPSSDGAMHGEGWREQKGTGAAVAEGRGQEGRTPAGAHITRAAGGSPEALQDAGTPSGHVARLVEDASLAADSRARNALFAALQYKRAGRTAGSASRGGTEAAGHGDDGAPRGAPDGVIPAGSSGNGATGLRDPGSGVVVGEVRRGDAVGVYEGRNRLADALPEAFLVCP</sequence>
<dbReference type="EMBL" id="BNCO01000041">
    <property type="protein sequence ID" value="GIL60801.1"/>
    <property type="molecule type" value="Genomic_DNA"/>
</dbReference>